<dbReference type="InterPro" id="IPR036162">
    <property type="entry name" value="Resolvase-like_N_sf"/>
</dbReference>
<organism evidence="6 7">
    <name type="scientific">Rhizobium wuzhouense</name>
    <dbReference type="NCBI Taxonomy" id="1986026"/>
    <lineage>
        <taxon>Bacteria</taxon>
        <taxon>Pseudomonadati</taxon>
        <taxon>Pseudomonadota</taxon>
        <taxon>Alphaproteobacteria</taxon>
        <taxon>Hyphomicrobiales</taxon>
        <taxon>Rhizobiaceae</taxon>
        <taxon>Rhizobium/Agrobacterium group</taxon>
        <taxon>Rhizobium</taxon>
    </lineage>
</organism>
<evidence type="ECO:0000256" key="2">
    <source>
        <dbReference type="ARBA" id="ARBA00023125"/>
    </source>
</evidence>
<protein>
    <submittedName>
        <fullName evidence="6">DNA resolvase</fullName>
    </submittedName>
</protein>
<evidence type="ECO:0000313" key="7">
    <source>
        <dbReference type="Proteomes" id="UP000247536"/>
    </source>
</evidence>
<keyword evidence="2" id="KW-0238">DNA-binding</keyword>
<evidence type="ECO:0000256" key="4">
    <source>
        <dbReference type="PROSITE-ProRule" id="PRU10137"/>
    </source>
</evidence>
<dbReference type="PANTHER" id="PTHR30461">
    <property type="entry name" value="DNA-INVERTASE FROM LAMBDOID PROPHAGE"/>
    <property type="match status" value="1"/>
</dbReference>
<keyword evidence="7" id="KW-1185">Reference proteome</keyword>
<feature type="domain" description="Resolvase/invertase-type recombinase catalytic" evidence="5">
    <location>
        <begin position="1"/>
        <end position="135"/>
    </location>
</feature>
<keyword evidence="3" id="KW-0233">DNA recombination</keyword>
<accession>A0ABX5NNX2</accession>
<dbReference type="PANTHER" id="PTHR30461:SF2">
    <property type="entry name" value="SERINE RECOMBINASE PINE-RELATED"/>
    <property type="match status" value="1"/>
</dbReference>
<dbReference type="Pfam" id="PF00239">
    <property type="entry name" value="Resolvase"/>
    <property type="match status" value="1"/>
</dbReference>
<dbReference type="InterPro" id="IPR050639">
    <property type="entry name" value="SSR_resolvase"/>
</dbReference>
<dbReference type="InterPro" id="IPR006118">
    <property type="entry name" value="Recombinase_CS"/>
</dbReference>
<dbReference type="PROSITE" id="PS51736">
    <property type="entry name" value="RECOMBINASES_3"/>
    <property type="match status" value="1"/>
</dbReference>
<evidence type="ECO:0000259" key="5">
    <source>
        <dbReference type="PROSITE" id="PS51736"/>
    </source>
</evidence>
<dbReference type="Proteomes" id="UP000247536">
    <property type="component" value="Unassembled WGS sequence"/>
</dbReference>
<evidence type="ECO:0000256" key="1">
    <source>
        <dbReference type="ARBA" id="ARBA00022908"/>
    </source>
</evidence>
<feature type="active site" description="O-(5'-phospho-DNA)-serine intermediate" evidence="4">
    <location>
        <position position="9"/>
    </location>
</feature>
<gene>
    <name evidence="6" type="ORF">DMY87_15820</name>
</gene>
<dbReference type="Gene3D" id="3.40.50.1390">
    <property type="entry name" value="Resolvase, N-terminal catalytic domain"/>
    <property type="match status" value="1"/>
</dbReference>
<evidence type="ECO:0000256" key="3">
    <source>
        <dbReference type="ARBA" id="ARBA00023172"/>
    </source>
</evidence>
<reference evidence="6 7" key="1">
    <citation type="submission" date="2018-06" db="EMBL/GenBank/DDBJ databases">
        <title>Rhizobium wuzhouense sp. nov., isolated from roots of Oryza officinalis.</title>
        <authorList>
            <person name="Yuan T."/>
        </authorList>
    </citation>
    <scope>NUCLEOTIDE SEQUENCE [LARGE SCALE GENOMIC DNA]</scope>
    <source>
        <strain evidence="6 7">W44</strain>
    </source>
</reference>
<proteinExistence type="predicted"/>
<dbReference type="CDD" id="cd03768">
    <property type="entry name" value="SR_ResInv"/>
    <property type="match status" value="1"/>
</dbReference>
<name>A0ABX5NNX2_9HYPH</name>
<dbReference type="PROSITE" id="PS00397">
    <property type="entry name" value="RECOMBINASES_1"/>
    <property type="match status" value="1"/>
</dbReference>
<sequence length="226" mass="24258">MNIGYARVSTEEQSLDLQLDALKAAGCQQVFSDQGMSGKTTERPGLTQAMAAATAGGKLVVWRLDRLGRSLPHLIKLIDELGARGIQFHSLMENIDTSSSSGRLIFHIMGALAEFERNLISERTRAGMAAARVRGARLGRRSALSALDVCQLKNAHKAGAELSTLTNKFGVTERTLRRYLKHSMSVIAVLSLMPIDGLCGGSAVAMPEGAKSVGFDSAAMLTRDNR</sequence>
<keyword evidence="1" id="KW-0229">DNA integration</keyword>
<dbReference type="EMBL" id="QJRY01000006">
    <property type="protein sequence ID" value="PYB71975.1"/>
    <property type="molecule type" value="Genomic_DNA"/>
</dbReference>
<dbReference type="InterPro" id="IPR006119">
    <property type="entry name" value="Resolv_N"/>
</dbReference>
<evidence type="ECO:0000313" key="6">
    <source>
        <dbReference type="EMBL" id="PYB71975.1"/>
    </source>
</evidence>
<dbReference type="SUPFAM" id="SSF53041">
    <property type="entry name" value="Resolvase-like"/>
    <property type="match status" value="1"/>
</dbReference>
<comment type="caution">
    <text evidence="6">The sequence shown here is derived from an EMBL/GenBank/DDBJ whole genome shotgun (WGS) entry which is preliminary data.</text>
</comment>
<dbReference type="SMART" id="SM00857">
    <property type="entry name" value="Resolvase"/>
    <property type="match status" value="1"/>
</dbReference>